<name>A0AAV9FA10_ACOCL</name>
<dbReference type="EMBL" id="JAUJYO010000002">
    <property type="protein sequence ID" value="KAK1322843.1"/>
    <property type="molecule type" value="Genomic_DNA"/>
</dbReference>
<gene>
    <name evidence="2" type="ORF">QJS10_CPA02g00998</name>
</gene>
<sequence>MALETSDGLLNGVTFSPITFMSVLTYAMPSPANPTSRTPRHPHEIKCRDKPKSLEAGLRPGPDGTHLGGPWAGEISSPDEIVGPGNPDADGKDERE</sequence>
<protein>
    <submittedName>
        <fullName evidence="2">Uncharacterized protein</fullName>
    </submittedName>
</protein>
<organism evidence="2 3">
    <name type="scientific">Acorus calamus</name>
    <name type="common">Sweet flag</name>
    <dbReference type="NCBI Taxonomy" id="4465"/>
    <lineage>
        <taxon>Eukaryota</taxon>
        <taxon>Viridiplantae</taxon>
        <taxon>Streptophyta</taxon>
        <taxon>Embryophyta</taxon>
        <taxon>Tracheophyta</taxon>
        <taxon>Spermatophyta</taxon>
        <taxon>Magnoliopsida</taxon>
        <taxon>Liliopsida</taxon>
        <taxon>Acoraceae</taxon>
        <taxon>Acorus</taxon>
    </lineage>
</organism>
<reference evidence="2" key="2">
    <citation type="submission" date="2023-06" db="EMBL/GenBank/DDBJ databases">
        <authorList>
            <person name="Ma L."/>
            <person name="Liu K.-W."/>
            <person name="Li Z."/>
            <person name="Hsiao Y.-Y."/>
            <person name="Qi Y."/>
            <person name="Fu T."/>
            <person name="Tang G."/>
            <person name="Zhang D."/>
            <person name="Sun W.-H."/>
            <person name="Liu D.-K."/>
            <person name="Li Y."/>
            <person name="Chen G.-Z."/>
            <person name="Liu X.-D."/>
            <person name="Liao X.-Y."/>
            <person name="Jiang Y.-T."/>
            <person name="Yu X."/>
            <person name="Hao Y."/>
            <person name="Huang J."/>
            <person name="Zhao X.-W."/>
            <person name="Ke S."/>
            <person name="Chen Y.-Y."/>
            <person name="Wu W.-L."/>
            <person name="Hsu J.-L."/>
            <person name="Lin Y.-F."/>
            <person name="Huang M.-D."/>
            <person name="Li C.-Y."/>
            <person name="Huang L."/>
            <person name="Wang Z.-W."/>
            <person name="Zhao X."/>
            <person name="Zhong W.-Y."/>
            <person name="Peng D.-H."/>
            <person name="Ahmad S."/>
            <person name="Lan S."/>
            <person name="Zhang J.-S."/>
            <person name="Tsai W.-C."/>
            <person name="Van De Peer Y."/>
            <person name="Liu Z.-J."/>
        </authorList>
    </citation>
    <scope>NUCLEOTIDE SEQUENCE</scope>
    <source>
        <strain evidence="2">CP</strain>
        <tissue evidence="2">Leaves</tissue>
    </source>
</reference>
<reference evidence="2" key="1">
    <citation type="journal article" date="2023" name="Nat. Commun.">
        <title>Diploid and tetraploid genomes of Acorus and the evolution of monocots.</title>
        <authorList>
            <person name="Ma L."/>
            <person name="Liu K.W."/>
            <person name="Li Z."/>
            <person name="Hsiao Y.Y."/>
            <person name="Qi Y."/>
            <person name="Fu T."/>
            <person name="Tang G.D."/>
            <person name="Zhang D."/>
            <person name="Sun W.H."/>
            <person name="Liu D.K."/>
            <person name="Li Y."/>
            <person name="Chen G.Z."/>
            <person name="Liu X.D."/>
            <person name="Liao X.Y."/>
            <person name="Jiang Y.T."/>
            <person name="Yu X."/>
            <person name="Hao Y."/>
            <person name="Huang J."/>
            <person name="Zhao X.W."/>
            <person name="Ke S."/>
            <person name="Chen Y.Y."/>
            <person name="Wu W.L."/>
            <person name="Hsu J.L."/>
            <person name="Lin Y.F."/>
            <person name="Huang M.D."/>
            <person name="Li C.Y."/>
            <person name="Huang L."/>
            <person name="Wang Z.W."/>
            <person name="Zhao X."/>
            <person name="Zhong W.Y."/>
            <person name="Peng D.H."/>
            <person name="Ahmad S."/>
            <person name="Lan S."/>
            <person name="Zhang J.S."/>
            <person name="Tsai W.C."/>
            <person name="Van de Peer Y."/>
            <person name="Liu Z.J."/>
        </authorList>
    </citation>
    <scope>NUCLEOTIDE SEQUENCE</scope>
    <source>
        <strain evidence="2">CP</strain>
    </source>
</reference>
<feature type="compositionally biased region" description="Basic and acidic residues" evidence="1">
    <location>
        <begin position="41"/>
        <end position="53"/>
    </location>
</feature>
<evidence type="ECO:0000313" key="3">
    <source>
        <dbReference type="Proteomes" id="UP001180020"/>
    </source>
</evidence>
<feature type="region of interest" description="Disordered" evidence="1">
    <location>
        <begin position="31"/>
        <end position="96"/>
    </location>
</feature>
<accession>A0AAV9FA10</accession>
<evidence type="ECO:0000256" key="1">
    <source>
        <dbReference type="SAM" id="MobiDB-lite"/>
    </source>
</evidence>
<keyword evidence="3" id="KW-1185">Reference proteome</keyword>
<proteinExistence type="predicted"/>
<comment type="caution">
    <text evidence="2">The sequence shown here is derived from an EMBL/GenBank/DDBJ whole genome shotgun (WGS) entry which is preliminary data.</text>
</comment>
<dbReference type="Proteomes" id="UP001180020">
    <property type="component" value="Unassembled WGS sequence"/>
</dbReference>
<dbReference type="AlphaFoldDB" id="A0AAV9FA10"/>
<evidence type="ECO:0000313" key="2">
    <source>
        <dbReference type="EMBL" id="KAK1322843.1"/>
    </source>
</evidence>